<dbReference type="CDD" id="cd17503">
    <property type="entry name" value="MFS_LmrB_MDR_like"/>
    <property type="match status" value="1"/>
</dbReference>
<name>A0A3S2X206_9BACI</name>
<evidence type="ECO:0000256" key="4">
    <source>
        <dbReference type="ARBA" id="ARBA00022692"/>
    </source>
</evidence>
<evidence type="ECO:0000256" key="7">
    <source>
        <dbReference type="SAM" id="Phobius"/>
    </source>
</evidence>
<dbReference type="Gene3D" id="1.20.1720.10">
    <property type="entry name" value="Multidrug resistance protein D"/>
    <property type="match status" value="1"/>
</dbReference>
<evidence type="ECO:0000256" key="1">
    <source>
        <dbReference type="ARBA" id="ARBA00004651"/>
    </source>
</evidence>
<dbReference type="RefSeq" id="WP_127739326.1">
    <property type="nucleotide sequence ID" value="NZ_CAJCKN010000073.1"/>
</dbReference>
<keyword evidence="3" id="KW-1003">Cell membrane</keyword>
<dbReference type="Pfam" id="PF07690">
    <property type="entry name" value="MFS_1"/>
    <property type="match status" value="1"/>
</dbReference>
<keyword evidence="6 7" id="KW-0472">Membrane</keyword>
<feature type="transmembrane region" description="Helical" evidence="7">
    <location>
        <begin position="397"/>
        <end position="422"/>
    </location>
</feature>
<comment type="subcellular location">
    <subcellularLocation>
        <location evidence="1">Cell membrane</location>
        <topology evidence="1">Multi-pass membrane protein</topology>
    </subcellularLocation>
</comment>
<feature type="transmembrane region" description="Helical" evidence="7">
    <location>
        <begin position="201"/>
        <end position="220"/>
    </location>
</feature>
<evidence type="ECO:0000256" key="3">
    <source>
        <dbReference type="ARBA" id="ARBA00022475"/>
    </source>
</evidence>
<feature type="transmembrane region" description="Helical" evidence="7">
    <location>
        <begin position="81"/>
        <end position="104"/>
    </location>
</feature>
<organism evidence="9 10">
    <name type="scientific">Niallia taxi</name>
    <dbReference type="NCBI Taxonomy" id="2499688"/>
    <lineage>
        <taxon>Bacteria</taxon>
        <taxon>Bacillati</taxon>
        <taxon>Bacillota</taxon>
        <taxon>Bacilli</taxon>
        <taxon>Bacillales</taxon>
        <taxon>Bacillaceae</taxon>
        <taxon>Niallia</taxon>
    </lineage>
</organism>
<dbReference type="PROSITE" id="PS50850">
    <property type="entry name" value="MFS"/>
    <property type="match status" value="1"/>
</dbReference>
<sequence>MENEIRQTKYKRNVLLALILVTLFVAVLNQTFLITALPQIMVDYHVDANKAQWVTTIFMLTSGIIVPISAFFIARFTTRQLFFAAVISLLIGTILAGIANSFTILIIGRLIQAIGAGLIMPLVSNIILQITTNENRGSAMGLLILVICFGPAIGPALAGAIIDYFSWRYLFFGTFPVVLCILIASFFILKNVTVTNKHTKIDVISVVLSTVAFTGILYGLSLIGTLGWGDIITISWIGIGAISLYFLVRRQLKLSDPMIEFRVFKYKIFSVSAILVSIAFATMFGVETIIPLYTQNVEGTSALVSGLILLPGAVLMGTMSPFVGKLTDKMGIKVLILVGFLIVTLSTIPLAIIGIEKTLWMIVIFYSLRMIGTGFLMTPVQTGAMNAIPKHLYRHGVAVYSTLTNIAGSIGISLIVGLYTALAKNSSLSGLETEKDALTVTFIFVTIISGLGLLLAFKLKETTVNEEVKPTEELGSLNK</sequence>
<dbReference type="SUPFAM" id="SSF103473">
    <property type="entry name" value="MFS general substrate transporter"/>
    <property type="match status" value="1"/>
</dbReference>
<feature type="transmembrane region" description="Helical" evidence="7">
    <location>
        <begin position="12"/>
        <end position="33"/>
    </location>
</feature>
<evidence type="ECO:0000259" key="8">
    <source>
        <dbReference type="PROSITE" id="PS50850"/>
    </source>
</evidence>
<comment type="caution">
    <text evidence="9">The sequence shown here is derived from an EMBL/GenBank/DDBJ whole genome shotgun (WGS) entry which is preliminary data.</text>
</comment>
<evidence type="ECO:0000256" key="2">
    <source>
        <dbReference type="ARBA" id="ARBA00022448"/>
    </source>
</evidence>
<dbReference type="GO" id="GO:0005886">
    <property type="term" value="C:plasma membrane"/>
    <property type="evidence" value="ECO:0007669"/>
    <property type="project" value="UniProtKB-SubCell"/>
</dbReference>
<dbReference type="AlphaFoldDB" id="A0A3S2X206"/>
<dbReference type="EMBL" id="RZTZ01000006">
    <property type="protein sequence ID" value="RVT60854.1"/>
    <property type="molecule type" value="Genomic_DNA"/>
</dbReference>
<dbReference type="PANTHER" id="PTHR42718:SF24">
    <property type="entry name" value="MAJOR FACILITATOR SUPERFAMILY (MFS) PROFILE DOMAIN-CONTAINING PROTEIN"/>
    <property type="match status" value="1"/>
</dbReference>
<protein>
    <submittedName>
        <fullName evidence="9">DHA2 family efflux MFS transporter permease subunit</fullName>
    </submittedName>
</protein>
<feature type="domain" description="Major facilitator superfamily (MFS) profile" evidence="8">
    <location>
        <begin position="15"/>
        <end position="464"/>
    </location>
</feature>
<keyword evidence="5 7" id="KW-1133">Transmembrane helix</keyword>
<dbReference type="NCBIfam" id="TIGR00711">
    <property type="entry name" value="efflux_EmrB"/>
    <property type="match status" value="1"/>
</dbReference>
<dbReference type="Gene3D" id="1.20.1250.20">
    <property type="entry name" value="MFS general substrate transporter like domains"/>
    <property type="match status" value="1"/>
</dbReference>
<reference evidence="9 10" key="1">
    <citation type="submission" date="2019-01" db="EMBL/GenBank/DDBJ databases">
        <title>Bacillus sp. M5HDSG1-1, whole genome shotgun sequence.</title>
        <authorList>
            <person name="Tuo L."/>
        </authorList>
    </citation>
    <scope>NUCLEOTIDE SEQUENCE [LARGE SCALE GENOMIC DNA]</scope>
    <source>
        <strain evidence="9 10">M5HDSG1-1</strain>
    </source>
</reference>
<dbReference type="InterPro" id="IPR036259">
    <property type="entry name" value="MFS_trans_sf"/>
</dbReference>
<evidence type="ECO:0000256" key="6">
    <source>
        <dbReference type="ARBA" id="ARBA00023136"/>
    </source>
</evidence>
<dbReference type="PANTHER" id="PTHR42718">
    <property type="entry name" value="MAJOR FACILITATOR SUPERFAMILY MULTIDRUG TRANSPORTER MFSC"/>
    <property type="match status" value="1"/>
</dbReference>
<gene>
    <name evidence="9" type="ORF">EM808_16665</name>
</gene>
<feature type="transmembrane region" description="Helical" evidence="7">
    <location>
        <begin position="140"/>
        <end position="162"/>
    </location>
</feature>
<dbReference type="InterPro" id="IPR011701">
    <property type="entry name" value="MFS"/>
</dbReference>
<feature type="transmembrane region" description="Helical" evidence="7">
    <location>
        <begin position="53"/>
        <end position="74"/>
    </location>
</feature>
<dbReference type="InterPro" id="IPR020846">
    <property type="entry name" value="MFS_dom"/>
</dbReference>
<feature type="transmembrane region" description="Helical" evidence="7">
    <location>
        <begin position="437"/>
        <end position="457"/>
    </location>
</feature>
<evidence type="ECO:0000256" key="5">
    <source>
        <dbReference type="ARBA" id="ARBA00022989"/>
    </source>
</evidence>
<accession>A0A3S2X206</accession>
<dbReference type="PRINTS" id="PR01036">
    <property type="entry name" value="TCRTETB"/>
</dbReference>
<keyword evidence="2" id="KW-0813">Transport</keyword>
<feature type="transmembrane region" description="Helical" evidence="7">
    <location>
        <begin position="110"/>
        <end position="128"/>
    </location>
</feature>
<feature type="transmembrane region" description="Helical" evidence="7">
    <location>
        <begin position="334"/>
        <end position="353"/>
    </location>
</feature>
<feature type="transmembrane region" description="Helical" evidence="7">
    <location>
        <begin position="359"/>
        <end position="377"/>
    </location>
</feature>
<feature type="transmembrane region" description="Helical" evidence="7">
    <location>
        <begin position="226"/>
        <end position="248"/>
    </location>
</feature>
<feature type="transmembrane region" description="Helical" evidence="7">
    <location>
        <begin position="302"/>
        <end position="322"/>
    </location>
</feature>
<feature type="transmembrane region" description="Helical" evidence="7">
    <location>
        <begin position="168"/>
        <end position="189"/>
    </location>
</feature>
<dbReference type="InterPro" id="IPR004638">
    <property type="entry name" value="EmrB-like"/>
</dbReference>
<proteinExistence type="predicted"/>
<keyword evidence="10" id="KW-1185">Reference proteome</keyword>
<dbReference type="GO" id="GO:0022857">
    <property type="term" value="F:transmembrane transporter activity"/>
    <property type="evidence" value="ECO:0007669"/>
    <property type="project" value="InterPro"/>
</dbReference>
<dbReference type="Proteomes" id="UP000288024">
    <property type="component" value="Unassembled WGS sequence"/>
</dbReference>
<evidence type="ECO:0000313" key="9">
    <source>
        <dbReference type="EMBL" id="RVT60854.1"/>
    </source>
</evidence>
<keyword evidence="4 7" id="KW-0812">Transmembrane</keyword>
<feature type="transmembrane region" description="Helical" evidence="7">
    <location>
        <begin position="268"/>
        <end position="290"/>
    </location>
</feature>
<evidence type="ECO:0000313" key="10">
    <source>
        <dbReference type="Proteomes" id="UP000288024"/>
    </source>
</evidence>